<evidence type="ECO:0000313" key="3">
    <source>
        <dbReference type="Proteomes" id="UP000305906"/>
    </source>
</evidence>
<evidence type="ECO:0000256" key="1">
    <source>
        <dbReference type="SAM" id="MobiDB-lite"/>
    </source>
</evidence>
<dbReference type="AlphaFoldDB" id="A0A5R9FT62"/>
<feature type="compositionally biased region" description="Low complexity" evidence="1">
    <location>
        <begin position="174"/>
        <end position="188"/>
    </location>
</feature>
<sequence>MPLFRRADWPGDHRDEAVAGVLVGAVVIVLGYASGIGAPNAPGSAQAAVPPTSPPAATAPPSQAPPGAAPGAVQPGGQVPAGTGQLPVGGVELPIDGGSGGHAGHGSTGGGSGHGHDGMDTPAPSPSHSTSPERPDGSPGSSDADCEDGEVRLLKPLLTGIAGFGGQLLGLVGGTDAANAGAADDTSTPEPGPSPCVGLATPTVTP</sequence>
<gene>
    <name evidence="2" type="ORF">FE633_11845</name>
</gene>
<dbReference type="EMBL" id="VBZC01000011">
    <property type="protein sequence ID" value="TLS45849.1"/>
    <property type="molecule type" value="Genomic_DNA"/>
</dbReference>
<feature type="compositionally biased region" description="Low complexity" evidence="1">
    <location>
        <begin position="69"/>
        <end position="82"/>
    </location>
</feature>
<feature type="region of interest" description="Disordered" evidence="1">
    <location>
        <begin position="172"/>
        <end position="206"/>
    </location>
</feature>
<dbReference type="RefSeq" id="WP_138045097.1">
    <property type="nucleotide sequence ID" value="NZ_VBZC01000011.1"/>
</dbReference>
<feature type="compositionally biased region" description="Pro residues" evidence="1">
    <location>
        <begin position="51"/>
        <end position="68"/>
    </location>
</feature>
<name>A0A5R9FT62_9ACTN</name>
<organism evidence="2 3">
    <name type="scientific">Streptomyces montanus</name>
    <dbReference type="NCBI Taxonomy" id="2580423"/>
    <lineage>
        <taxon>Bacteria</taxon>
        <taxon>Bacillati</taxon>
        <taxon>Actinomycetota</taxon>
        <taxon>Actinomycetes</taxon>
        <taxon>Kitasatosporales</taxon>
        <taxon>Streptomycetaceae</taxon>
        <taxon>Streptomyces</taxon>
    </lineage>
</organism>
<comment type="caution">
    <text evidence="2">The sequence shown here is derived from an EMBL/GenBank/DDBJ whole genome shotgun (WGS) entry which is preliminary data.</text>
</comment>
<keyword evidence="3" id="KW-1185">Reference proteome</keyword>
<accession>A0A5R9FT62</accession>
<reference evidence="2 3" key="1">
    <citation type="submission" date="2019-05" db="EMBL/GenBank/DDBJ databases">
        <title>Streptomyces sp. NEAU-C151, a novel actinomycete isolated from soil.</title>
        <authorList>
            <person name="Han L."/>
            <person name="Jiang H."/>
        </authorList>
    </citation>
    <scope>NUCLEOTIDE SEQUENCE [LARGE SCALE GENOMIC DNA]</scope>
    <source>
        <strain evidence="2 3">NEAU-C151</strain>
    </source>
</reference>
<feature type="region of interest" description="Disordered" evidence="1">
    <location>
        <begin position="41"/>
        <end position="149"/>
    </location>
</feature>
<feature type="compositionally biased region" description="Gly residues" evidence="1">
    <location>
        <begin position="97"/>
        <end position="113"/>
    </location>
</feature>
<dbReference type="Proteomes" id="UP000305906">
    <property type="component" value="Unassembled WGS sequence"/>
</dbReference>
<proteinExistence type="predicted"/>
<protein>
    <submittedName>
        <fullName evidence="2">Uncharacterized protein</fullName>
    </submittedName>
</protein>
<evidence type="ECO:0000313" key="2">
    <source>
        <dbReference type="EMBL" id="TLS45849.1"/>
    </source>
</evidence>